<dbReference type="AlphaFoldDB" id="A0A094Q7Z0"/>
<name>A0A094Q7Z0_9ZZZZ</name>
<proteinExistence type="predicted"/>
<accession>A0A094Q7Z0</accession>
<sequence>MFHLSGGVAAQEDIGTDSLGGWLKQARAADFWL</sequence>
<dbReference type="EMBL" id="JNSL01000030">
    <property type="protein sequence ID" value="KGA19482.1"/>
    <property type="molecule type" value="Genomic_DNA"/>
</dbReference>
<gene>
    <name evidence="1" type="ORF">GM51_6545</name>
</gene>
<comment type="caution">
    <text evidence="1">The sequence shown here is derived from an EMBL/GenBank/DDBJ whole genome shotgun (WGS) entry which is preliminary data.</text>
</comment>
<reference evidence="1" key="1">
    <citation type="submission" date="2014-06" db="EMBL/GenBank/DDBJ databases">
        <title>Key roles for freshwater Actinobacteria revealed by deep metagenomic sequencing.</title>
        <authorList>
            <person name="Ghai R."/>
            <person name="Mizuno C.M."/>
            <person name="Picazo A."/>
            <person name="Camacho A."/>
            <person name="Rodriguez-Valera F."/>
        </authorList>
    </citation>
    <scope>NUCLEOTIDE SEQUENCE</scope>
</reference>
<evidence type="ECO:0000313" key="1">
    <source>
        <dbReference type="EMBL" id="KGA19482.1"/>
    </source>
</evidence>
<organism evidence="1">
    <name type="scientific">freshwater metagenome</name>
    <dbReference type="NCBI Taxonomy" id="449393"/>
    <lineage>
        <taxon>unclassified sequences</taxon>
        <taxon>metagenomes</taxon>
        <taxon>ecological metagenomes</taxon>
    </lineage>
</organism>
<protein>
    <submittedName>
        <fullName evidence="1">Uncharacterized protein</fullName>
    </submittedName>
</protein>